<dbReference type="InterPro" id="IPR016162">
    <property type="entry name" value="Ald_DH_N"/>
</dbReference>
<organism evidence="4 5">
    <name type="scientific">Aliirhizobium smilacinae</name>
    <dbReference type="NCBI Taxonomy" id="1395944"/>
    <lineage>
        <taxon>Bacteria</taxon>
        <taxon>Pseudomonadati</taxon>
        <taxon>Pseudomonadota</taxon>
        <taxon>Alphaproteobacteria</taxon>
        <taxon>Hyphomicrobiales</taxon>
        <taxon>Rhizobiaceae</taxon>
        <taxon>Aliirhizobium</taxon>
    </lineage>
</organism>
<dbReference type="InterPro" id="IPR016161">
    <property type="entry name" value="Ald_DH/histidinol_DH"/>
</dbReference>
<dbReference type="FunFam" id="3.40.605.10:FF:000007">
    <property type="entry name" value="NAD/NADP-dependent betaine aldehyde dehydrogenase"/>
    <property type="match status" value="1"/>
</dbReference>
<dbReference type="Pfam" id="PF00171">
    <property type="entry name" value="Aldedh"/>
    <property type="match status" value="1"/>
</dbReference>
<evidence type="ECO:0000313" key="4">
    <source>
        <dbReference type="EMBL" id="TNM60108.1"/>
    </source>
</evidence>
<dbReference type="PANTHER" id="PTHR11699">
    <property type="entry name" value="ALDEHYDE DEHYDROGENASE-RELATED"/>
    <property type="match status" value="1"/>
</dbReference>
<dbReference type="RefSeq" id="WP_139679312.1">
    <property type="nucleotide sequence ID" value="NZ_VDMN01000010.1"/>
</dbReference>
<reference evidence="4 5" key="1">
    <citation type="submission" date="2019-06" db="EMBL/GenBank/DDBJ databases">
        <title>The draft genome of Rhizobium smilacinae PTYR-5.</title>
        <authorList>
            <person name="Liu L."/>
            <person name="Li L."/>
            <person name="Zhang X."/>
        </authorList>
    </citation>
    <scope>NUCLEOTIDE SEQUENCE [LARGE SCALE GENOMIC DNA]</scope>
    <source>
        <strain evidence="4 5">PTYR-5</strain>
    </source>
</reference>
<feature type="domain" description="Aldehyde dehydrogenase" evidence="3">
    <location>
        <begin position="22"/>
        <end position="479"/>
    </location>
</feature>
<dbReference type="InterPro" id="IPR016160">
    <property type="entry name" value="Ald_DH_CS_CYS"/>
</dbReference>
<dbReference type="GO" id="GO:0016620">
    <property type="term" value="F:oxidoreductase activity, acting on the aldehyde or oxo group of donors, NAD or NADP as acceptor"/>
    <property type="evidence" value="ECO:0007669"/>
    <property type="project" value="InterPro"/>
</dbReference>
<dbReference type="PROSITE" id="PS00070">
    <property type="entry name" value="ALDEHYDE_DEHYDR_CYS"/>
    <property type="match status" value="1"/>
</dbReference>
<protein>
    <submittedName>
        <fullName evidence="4">Aldehyde dehydrogenase</fullName>
    </submittedName>
</protein>
<dbReference type="Gene3D" id="3.40.605.10">
    <property type="entry name" value="Aldehyde Dehydrogenase, Chain A, domain 1"/>
    <property type="match status" value="1"/>
</dbReference>
<keyword evidence="2" id="KW-0560">Oxidoreductase</keyword>
<gene>
    <name evidence="4" type="ORF">FHP24_26785</name>
</gene>
<evidence type="ECO:0000313" key="5">
    <source>
        <dbReference type="Proteomes" id="UP000311605"/>
    </source>
</evidence>
<name>A0A5C4X9M1_9HYPH</name>
<evidence type="ECO:0000259" key="3">
    <source>
        <dbReference type="Pfam" id="PF00171"/>
    </source>
</evidence>
<dbReference type="InterPro" id="IPR016163">
    <property type="entry name" value="Ald_DH_C"/>
</dbReference>
<accession>A0A5C4X9M1</accession>
<dbReference type="Gene3D" id="3.40.309.10">
    <property type="entry name" value="Aldehyde Dehydrogenase, Chain A, domain 2"/>
    <property type="match status" value="1"/>
</dbReference>
<sequence length="490" mass="50638">MDTGYTPTTKIGNFIGGSWALESETMPAVNPATGAVIAQLPKSSRETVATAVSAAKLAAKAWAATPVFKRAEICVAIGTAIDAERESIARILSIEQGKVYAEAFGEVGKAADGFRLASELVKQMGGQTLPAEDATKLVMTIRQPRGVYGVITPWNFPVNIPVEYLAPGIATGNAIVWVPAPSTSLVACALMQAIEKAGLPAGVLNLVIGEGATAGDAVVVHPDVAAIGFTGSAATGKRIAERGAGKPLLLELGGNGPVIVFEDADLDAAAAAAAGGAFFNAGQVCAATGRVLAHHSIVDSLCEKLTAHAAKHVLGDPFHQGTTMGPLNNPKVAAKVKEHVDDALSNGAKVLIGGKPRPDLGSELYFEPTVIRDVTRDMKINREETFGPVVPVLAFQNEAEALDLALDSEYGLSVGVFTADVTRGVEIAKAIPAGIVNINAGSTWWEIHLPFGGGSNTKSGIGRLGGVHTMEAMTELKMITITIDRKGADS</sequence>
<evidence type="ECO:0000256" key="2">
    <source>
        <dbReference type="ARBA" id="ARBA00023002"/>
    </source>
</evidence>
<keyword evidence="5" id="KW-1185">Reference proteome</keyword>
<proteinExistence type="inferred from homology"/>
<comment type="similarity">
    <text evidence="1">Belongs to the aldehyde dehydrogenase family.</text>
</comment>
<evidence type="ECO:0000256" key="1">
    <source>
        <dbReference type="ARBA" id="ARBA00009986"/>
    </source>
</evidence>
<dbReference type="CDD" id="cd07078">
    <property type="entry name" value="ALDH"/>
    <property type="match status" value="1"/>
</dbReference>
<dbReference type="OrthoDB" id="6882680at2"/>
<dbReference type="AlphaFoldDB" id="A0A5C4X9M1"/>
<dbReference type="SUPFAM" id="SSF53720">
    <property type="entry name" value="ALDH-like"/>
    <property type="match status" value="1"/>
</dbReference>
<dbReference type="FunFam" id="3.40.309.10:FF:000009">
    <property type="entry name" value="Aldehyde dehydrogenase A"/>
    <property type="match status" value="1"/>
</dbReference>
<dbReference type="InterPro" id="IPR015590">
    <property type="entry name" value="Aldehyde_DH_dom"/>
</dbReference>
<dbReference type="Proteomes" id="UP000311605">
    <property type="component" value="Unassembled WGS sequence"/>
</dbReference>
<comment type="caution">
    <text evidence="4">The sequence shown here is derived from an EMBL/GenBank/DDBJ whole genome shotgun (WGS) entry which is preliminary data.</text>
</comment>
<dbReference type="EMBL" id="VDMN01000010">
    <property type="protein sequence ID" value="TNM60108.1"/>
    <property type="molecule type" value="Genomic_DNA"/>
</dbReference>